<dbReference type="AlphaFoldDB" id="A0A6A6G467"/>
<sequence length="266" mass="30060">MALRRSSSSINVYARFADNEELSDITICYGGKEFRAHKFVLIAHSDYFKAFLTGHFQEAGKSKVRLESINNDEGHTWTGQEEEFLTLMLRSLYDKDMLDQHIDAIFTPVDKAESAVGLYLVADMYQVSVLKLAMVEKLVDIVTIMPWDKNGIDKVVHEFSTVAASDLRPFNDKLVKEMRSGMFLVVIGLESFRALLKRDADLAIMCMERVVKNAHMFGTGYDHPRMCAICGYVITCRENGFNAAKCNGCGKSNSYGRWTYELPSSI</sequence>
<organism evidence="2 3">
    <name type="scientific">Elsinoe ampelina</name>
    <dbReference type="NCBI Taxonomy" id="302913"/>
    <lineage>
        <taxon>Eukaryota</taxon>
        <taxon>Fungi</taxon>
        <taxon>Dikarya</taxon>
        <taxon>Ascomycota</taxon>
        <taxon>Pezizomycotina</taxon>
        <taxon>Dothideomycetes</taxon>
        <taxon>Dothideomycetidae</taxon>
        <taxon>Myriangiales</taxon>
        <taxon>Elsinoaceae</taxon>
        <taxon>Elsinoe</taxon>
    </lineage>
</organism>
<dbReference type="InterPro" id="IPR000210">
    <property type="entry name" value="BTB/POZ_dom"/>
</dbReference>
<dbReference type="Proteomes" id="UP000799538">
    <property type="component" value="Unassembled WGS sequence"/>
</dbReference>
<dbReference type="CDD" id="cd18186">
    <property type="entry name" value="BTB_POZ_ZBTB_KLHL-like"/>
    <property type="match status" value="1"/>
</dbReference>
<dbReference type="InterPro" id="IPR011333">
    <property type="entry name" value="SKP1/BTB/POZ_sf"/>
</dbReference>
<reference evidence="3" key="1">
    <citation type="journal article" date="2020" name="Stud. Mycol.">
        <title>101 Dothideomycetes genomes: A test case for predicting lifestyles and emergence of pathogens.</title>
        <authorList>
            <person name="Haridas S."/>
            <person name="Albert R."/>
            <person name="Binder M."/>
            <person name="Bloem J."/>
            <person name="LaButti K."/>
            <person name="Salamov A."/>
            <person name="Andreopoulos B."/>
            <person name="Baker S."/>
            <person name="Barry K."/>
            <person name="Bills G."/>
            <person name="Bluhm B."/>
            <person name="Cannon C."/>
            <person name="Castanera R."/>
            <person name="Culley D."/>
            <person name="Daum C."/>
            <person name="Ezra D."/>
            <person name="Gonzalez J."/>
            <person name="Henrissat B."/>
            <person name="Kuo A."/>
            <person name="Liang C."/>
            <person name="Lipzen A."/>
            <person name="Lutzoni F."/>
            <person name="Magnuson J."/>
            <person name="Mondo S."/>
            <person name="Nolan M."/>
            <person name="Ohm R."/>
            <person name="Pangilinan J."/>
            <person name="Park H.-J."/>
            <person name="Ramirez L."/>
            <person name="Alfaro M."/>
            <person name="Sun H."/>
            <person name="Tritt A."/>
            <person name="Yoshinaga Y."/>
            <person name="Zwiers L.-H."/>
            <person name="Turgeon B."/>
            <person name="Goodwin S."/>
            <person name="Spatafora J."/>
            <person name="Crous P."/>
            <person name="Grigoriev I."/>
        </authorList>
    </citation>
    <scope>NUCLEOTIDE SEQUENCE [LARGE SCALE GENOMIC DNA]</scope>
    <source>
        <strain evidence="3">CECT 20119</strain>
    </source>
</reference>
<dbReference type="EMBL" id="ML992512">
    <property type="protein sequence ID" value="KAF2220516.1"/>
    <property type="molecule type" value="Genomic_DNA"/>
</dbReference>
<dbReference type="PANTHER" id="PTHR24413">
    <property type="entry name" value="SPECKLE-TYPE POZ PROTEIN"/>
    <property type="match status" value="1"/>
</dbReference>
<evidence type="ECO:0000313" key="3">
    <source>
        <dbReference type="Proteomes" id="UP000799538"/>
    </source>
</evidence>
<evidence type="ECO:0000259" key="1">
    <source>
        <dbReference type="PROSITE" id="PS50097"/>
    </source>
</evidence>
<feature type="domain" description="BTB" evidence="1">
    <location>
        <begin position="23"/>
        <end position="101"/>
    </location>
</feature>
<dbReference type="OrthoDB" id="6359816at2759"/>
<accession>A0A6A6G467</accession>
<keyword evidence="3" id="KW-1185">Reference proteome</keyword>
<gene>
    <name evidence="2" type="ORF">BDZ85DRAFT_27927</name>
</gene>
<evidence type="ECO:0000313" key="2">
    <source>
        <dbReference type="EMBL" id="KAF2220516.1"/>
    </source>
</evidence>
<protein>
    <submittedName>
        <fullName evidence="2">BTB/POZ protein</fullName>
    </submittedName>
</protein>
<dbReference type="Pfam" id="PF00651">
    <property type="entry name" value="BTB"/>
    <property type="match status" value="1"/>
</dbReference>
<dbReference type="SMART" id="SM00225">
    <property type="entry name" value="BTB"/>
    <property type="match status" value="1"/>
</dbReference>
<dbReference type="Gene3D" id="3.30.710.10">
    <property type="entry name" value="Potassium Channel Kv1.1, Chain A"/>
    <property type="match status" value="1"/>
</dbReference>
<dbReference type="SUPFAM" id="SSF54695">
    <property type="entry name" value="POZ domain"/>
    <property type="match status" value="1"/>
</dbReference>
<name>A0A6A6G467_9PEZI</name>
<proteinExistence type="predicted"/>
<dbReference type="PROSITE" id="PS50097">
    <property type="entry name" value="BTB"/>
    <property type="match status" value="1"/>
</dbReference>